<dbReference type="AlphaFoldDB" id="A0A5C3F2E4"/>
<sequence length="132" mass="13752">MKQTLTLFSIAVTLLAGRCAGGAATSAGTSNVPGAGQVVVKQVNGAPNICFYAAKDSYQATWFIANKKGGSSISNVPYYFGDSCTDATSTPAMHQAYTDFLDPKLAAGKYYVDVNDHYYPIPAFSFGGGGGK</sequence>
<evidence type="ECO:0000313" key="3">
    <source>
        <dbReference type="Proteomes" id="UP000323386"/>
    </source>
</evidence>
<evidence type="ECO:0000256" key="1">
    <source>
        <dbReference type="SAM" id="SignalP"/>
    </source>
</evidence>
<keyword evidence="3" id="KW-1185">Reference proteome</keyword>
<accession>A0A5C3F2E4</accession>
<feature type="chain" id="PRO_5022837241" evidence="1">
    <location>
        <begin position="23"/>
        <end position="132"/>
    </location>
</feature>
<proteinExistence type="predicted"/>
<dbReference type="EMBL" id="OOIP01000011">
    <property type="protein sequence ID" value="SPO38654.1"/>
    <property type="molecule type" value="Genomic_DNA"/>
</dbReference>
<reference evidence="2 3" key="1">
    <citation type="submission" date="2018-03" db="EMBL/GenBank/DDBJ databases">
        <authorList>
            <person name="Guldener U."/>
        </authorList>
    </citation>
    <scope>NUCLEOTIDE SEQUENCE [LARGE SCALE GENOMIC DNA]</scope>
    <source>
        <strain evidence="2 3">DAOM196992</strain>
    </source>
</reference>
<organism evidence="2 3">
    <name type="scientific">Pseudozyma flocculosa</name>
    <dbReference type="NCBI Taxonomy" id="84751"/>
    <lineage>
        <taxon>Eukaryota</taxon>
        <taxon>Fungi</taxon>
        <taxon>Dikarya</taxon>
        <taxon>Basidiomycota</taxon>
        <taxon>Ustilaginomycotina</taxon>
        <taxon>Ustilaginomycetes</taxon>
        <taxon>Ustilaginales</taxon>
        <taxon>Ustilaginaceae</taxon>
        <taxon>Pseudozyma</taxon>
    </lineage>
</organism>
<evidence type="ECO:0000313" key="2">
    <source>
        <dbReference type="EMBL" id="SPO38654.1"/>
    </source>
</evidence>
<keyword evidence="1" id="KW-0732">Signal</keyword>
<name>A0A5C3F2E4_9BASI</name>
<feature type="signal peptide" evidence="1">
    <location>
        <begin position="1"/>
        <end position="22"/>
    </location>
</feature>
<protein>
    <submittedName>
        <fullName evidence="2">Uncharacterized protein</fullName>
    </submittedName>
</protein>
<dbReference type="Proteomes" id="UP000323386">
    <property type="component" value="Unassembled WGS sequence"/>
</dbReference>
<gene>
    <name evidence="2" type="ORF">PSFLO_04133</name>
</gene>